<accession>A0AAD5SA35</accession>
<evidence type="ECO:0000256" key="7">
    <source>
        <dbReference type="PIRSR" id="PIRSR623088-3"/>
    </source>
</evidence>
<comment type="cofactor">
    <cofactor evidence="8">
        <name>a divalent metal cation</name>
        <dbReference type="ChEBI" id="CHEBI:60240"/>
    </cofactor>
    <text evidence="8">Binds 2 divalent metal cations per subunit. Site 1 may preferentially bind zinc ions, while site 2 has a preference for magnesium and/or manganese ions.</text>
</comment>
<name>A0AAD5SA35_9FUNG</name>
<dbReference type="AlphaFoldDB" id="A0AAD5SA35"/>
<evidence type="ECO:0000256" key="2">
    <source>
        <dbReference type="ARBA" id="ARBA00022535"/>
    </source>
</evidence>
<dbReference type="PROSITE" id="PS51845">
    <property type="entry name" value="PDEASE_I_2"/>
    <property type="match status" value="1"/>
</dbReference>
<dbReference type="SMART" id="SM00471">
    <property type="entry name" value="HDc"/>
    <property type="match status" value="1"/>
</dbReference>
<dbReference type="PRINTS" id="PR00387">
    <property type="entry name" value="PDIESTERASE1"/>
</dbReference>
<feature type="binding site" evidence="6">
    <location>
        <begin position="580"/>
        <end position="584"/>
    </location>
    <ligand>
        <name>AMP</name>
        <dbReference type="ChEBI" id="CHEBI:456215"/>
    </ligand>
</feature>
<dbReference type="InterPro" id="IPR036971">
    <property type="entry name" value="PDEase_catalytic_dom_sf"/>
</dbReference>
<reference evidence="11" key="1">
    <citation type="submission" date="2020-05" db="EMBL/GenBank/DDBJ databases">
        <title>Phylogenomic resolution of chytrid fungi.</title>
        <authorList>
            <person name="Stajich J.E."/>
            <person name="Amses K."/>
            <person name="Simmons R."/>
            <person name="Seto K."/>
            <person name="Myers J."/>
            <person name="Bonds A."/>
            <person name="Quandt C.A."/>
            <person name="Barry K."/>
            <person name="Liu P."/>
            <person name="Grigoriev I."/>
            <person name="Longcore J.E."/>
            <person name="James T.Y."/>
        </authorList>
    </citation>
    <scope>NUCLEOTIDE SEQUENCE</scope>
    <source>
        <strain evidence="11">JEL0318</strain>
    </source>
</reference>
<feature type="binding site" evidence="6">
    <location>
        <position position="621"/>
    </location>
    <ligand>
        <name>AMP</name>
        <dbReference type="ChEBI" id="CHEBI:456215"/>
    </ligand>
</feature>
<dbReference type="Pfam" id="PF00233">
    <property type="entry name" value="PDEase_I"/>
    <property type="match status" value="1"/>
</dbReference>
<feature type="domain" description="PDEase" evidence="10">
    <location>
        <begin position="501"/>
        <end position="828"/>
    </location>
</feature>
<protein>
    <recommendedName>
        <fullName evidence="8">Phosphodiesterase</fullName>
        <ecNumber evidence="8">3.1.4.-</ecNumber>
    </recommendedName>
</protein>
<feature type="compositionally biased region" description="Low complexity" evidence="9">
    <location>
        <begin position="116"/>
        <end position="132"/>
    </location>
</feature>
<evidence type="ECO:0000256" key="1">
    <source>
        <dbReference type="ARBA" id="ARBA00007648"/>
    </source>
</evidence>
<feature type="binding site" evidence="7">
    <location>
        <position position="621"/>
    </location>
    <ligand>
        <name>Zn(2+)</name>
        <dbReference type="ChEBI" id="CHEBI:29105"/>
        <label>1</label>
    </ligand>
</feature>
<dbReference type="InterPro" id="IPR003607">
    <property type="entry name" value="HD/PDEase_dom"/>
</dbReference>
<evidence type="ECO:0000256" key="6">
    <source>
        <dbReference type="PIRSR" id="PIRSR623088-2"/>
    </source>
</evidence>
<dbReference type="SMART" id="SM00065">
    <property type="entry name" value="GAF"/>
    <property type="match status" value="2"/>
</dbReference>
<feature type="region of interest" description="Disordered" evidence="9">
    <location>
        <begin position="116"/>
        <end position="140"/>
    </location>
</feature>
<evidence type="ECO:0000256" key="5">
    <source>
        <dbReference type="PIRSR" id="PIRSR623088-1"/>
    </source>
</evidence>
<dbReference type="PANTHER" id="PTHR11347">
    <property type="entry name" value="CYCLIC NUCLEOTIDE PHOSPHODIESTERASE"/>
    <property type="match status" value="1"/>
</dbReference>
<dbReference type="EMBL" id="JADGJD010000800">
    <property type="protein sequence ID" value="KAJ3048390.1"/>
    <property type="molecule type" value="Genomic_DNA"/>
</dbReference>
<dbReference type="InterPro" id="IPR029016">
    <property type="entry name" value="GAF-like_dom_sf"/>
</dbReference>
<dbReference type="SUPFAM" id="SSF109604">
    <property type="entry name" value="HD-domain/PDEase-like"/>
    <property type="match status" value="1"/>
</dbReference>
<evidence type="ECO:0000256" key="3">
    <source>
        <dbReference type="ARBA" id="ARBA00022723"/>
    </source>
</evidence>
<dbReference type="Gene3D" id="1.10.1300.10">
    <property type="entry name" value="3'5'-cyclic nucleotide phosphodiesterase, catalytic domain"/>
    <property type="match status" value="1"/>
</dbReference>
<dbReference type="InterPro" id="IPR002073">
    <property type="entry name" value="PDEase_catalytic_dom"/>
</dbReference>
<dbReference type="Proteomes" id="UP001212841">
    <property type="component" value="Unassembled WGS sequence"/>
</dbReference>
<dbReference type="Pfam" id="PF01590">
    <property type="entry name" value="GAF"/>
    <property type="match status" value="2"/>
</dbReference>
<keyword evidence="3 7" id="KW-0479">Metal-binding</keyword>
<proteinExistence type="inferred from homology"/>
<feature type="binding site" evidence="6">
    <location>
        <position position="731"/>
    </location>
    <ligand>
        <name>AMP</name>
        <dbReference type="ChEBI" id="CHEBI:456215"/>
    </ligand>
</feature>
<dbReference type="SUPFAM" id="SSF55781">
    <property type="entry name" value="GAF domain-like"/>
    <property type="match status" value="2"/>
</dbReference>
<feature type="binding site" evidence="6">
    <location>
        <position position="784"/>
    </location>
    <ligand>
        <name>AMP</name>
        <dbReference type="ChEBI" id="CHEBI:456215"/>
    </ligand>
</feature>
<evidence type="ECO:0000313" key="12">
    <source>
        <dbReference type="Proteomes" id="UP001212841"/>
    </source>
</evidence>
<evidence type="ECO:0000259" key="10">
    <source>
        <dbReference type="PROSITE" id="PS51845"/>
    </source>
</evidence>
<dbReference type="CDD" id="cd00077">
    <property type="entry name" value="HDc"/>
    <property type="match status" value="1"/>
</dbReference>
<keyword evidence="2" id="KW-0140">cGMP</keyword>
<feature type="binding site" evidence="7">
    <location>
        <position position="731"/>
    </location>
    <ligand>
        <name>Zn(2+)</name>
        <dbReference type="ChEBI" id="CHEBI:29105"/>
        <label>1</label>
    </ligand>
</feature>
<dbReference type="FunFam" id="1.10.1300.10:FF:000003">
    <property type="entry name" value="Phosphodiesterase"/>
    <property type="match status" value="1"/>
</dbReference>
<evidence type="ECO:0000256" key="8">
    <source>
        <dbReference type="RuleBase" id="RU363067"/>
    </source>
</evidence>
<dbReference type="GO" id="GO:0004114">
    <property type="term" value="F:3',5'-cyclic-nucleotide phosphodiesterase activity"/>
    <property type="evidence" value="ECO:0007669"/>
    <property type="project" value="InterPro"/>
</dbReference>
<feature type="binding site" evidence="7">
    <location>
        <position position="621"/>
    </location>
    <ligand>
        <name>Zn(2+)</name>
        <dbReference type="ChEBI" id="CHEBI:29105"/>
        <label>2</label>
    </ligand>
</feature>
<comment type="caution">
    <text evidence="11">The sequence shown here is derived from an EMBL/GenBank/DDBJ whole genome shotgun (WGS) entry which is preliminary data.</text>
</comment>
<dbReference type="Gene3D" id="3.30.450.40">
    <property type="match status" value="2"/>
</dbReference>
<dbReference type="GO" id="GO:0046872">
    <property type="term" value="F:metal ion binding"/>
    <property type="evidence" value="ECO:0007669"/>
    <property type="project" value="UniProtKB-KW"/>
</dbReference>
<keyword evidence="4 8" id="KW-0378">Hydrolase</keyword>
<keyword evidence="12" id="KW-1185">Reference proteome</keyword>
<evidence type="ECO:0000256" key="9">
    <source>
        <dbReference type="SAM" id="MobiDB-lite"/>
    </source>
</evidence>
<evidence type="ECO:0000313" key="11">
    <source>
        <dbReference type="EMBL" id="KAJ3048390.1"/>
    </source>
</evidence>
<dbReference type="EC" id="3.1.4.-" evidence="8"/>
<feature type="binding site" evidence="7">
    <location>
        <position position="620"/>
    </location>
    <ligand>
        <name>Zn(2+)</name>
        <dbReference type="ChEBI" id="CHEBI:29105"/>
        <label>1</label>
    </ligand>
</feature>
<feature type="binding site" evidence="7">
    <location>
        <position position="584"/>
    </location>
    <ligand>
        <name>Zn(2+)</name>
        <dbReference type="ChEBI" id="CHEBI:29105"/>
        <label>1</label>
    </ligand>
</feature>
<sequence>MAAKKIARDYTLRGAYVASEPSLSFDDEENHPSSTEQLSDIPPDLRGASFFFSMAKTINGSLNLADRISSVLSVAVELTYIAHHKLIHAERCSLFLVDHQNGELYSTVWDVMPKSLSSGSRSGSPSANMSRSDSGDNVDIRPAPNLGAIREFRIPIGSGVAGWVAQTGVTARIEDAYTDKRFNQEADRKSGLRTRTMLCMPVFSKPPEEIHHSEMSCPMVKRERGVPIHPNLIGIATLINKLPSDDDMTPFPPFSDKDEKLFGDFLLMCGIAINNSILYEKAQEAEKIAMKLAAHNAKLLERSALETKKTKVLLQIAESLYGDHTVNTLGQKVIEHAQELTNAETASLFILDEEKNELYPAVIDAAAQGKKFTIPLGKGISGHVAQTGEVINLRDAYEDPRFFPDIDLQSDSKTQSILSVPIPGPSKKFLGVANLINKRAITPDSSRKIIAFDEEDVAIFRAFSVFCGLSLHKTLMLNQINKQQRMLTVTMELMSFHATSHPSDFERFLKSVPEDPVRVEDLRSSEFDPHDFDTEDNRLVVVVRMMFVDMGFAERFEIPTEKWDRYVLTVRKNYRPVAYHNFVHAVSVAHLVYWLVKSGTLEGYADDIEQFSMFIAALNHDIDHRGTNNQFQKNAQTALAAFYSTSTMERHHFNHAMTILSAPGHNILDAFDADSYARCLKVFENAILATDLALYFANKGKIGGILERGEFDRGNGEHRELLRGMIMTCSDLSAMTKPFHCARRTADHVYEEFFVQGEEERRMNLPYSAELMDRSKSVEIPRMQLGFMDFIVRPAYELLDKMLDGVTGQLMDAVKRNMEEWRKLKESGEP</sequence>
<dbReference type="InterPro" id="IPR023088">
    <property type="entry name" value="PDEase"/>
</dbReference>
<feature type="active site" description="Proton donor" evidence="5">
    <location>
        <position position="580"/>
    </location>
</feature>
<organism evidence="11 12">
    <name type="scientific">Rhizophlyctis rosea</name>
    <dbReference type="NCBI Taxonomy" id="64517"/>
    <lineage>
        <taxon>Eukaryota</taxon>
        <taxon>Fungi</taxon>
        <taxon>Fungi incertae sedis</taxon>
        <taxon>Chytridiomycota</taxon>
        <taxon>Chytridiomycota incertae sedis</taxon>
        <taxon>Chytridiomycetes</taxon>
        <taxon>Rhizophlyctidales</taxon>
        <taxon>Rhizophlyctidaceae</taxon>
        <taxon>Rhizophlyctis</taxon>
    </lineage>
</organism>
<dbReference type="InterPro" id="IPR023174">
    <property type="entry name" value="PDEase_CS"/>
</dbReference>
<evidence type="ECO:0000256" key="4">
    <source>
        <dbReference type="ARBA" id="ARBA00022801"/>
    </source>
</evidence>
<dbReference type="PROSITE" id="PS00126">
    <property type="entry name" value="PDEASE_I_1"/>
    <property type="match status" value="1"/>
</dbReference>
<comment type="similarity">
    <text evidence="1 8">Belongs to the cyclic nucleotide phosphodiesterase family.</text>
</comment>
<gene>
    <name evidence="11" type="primary">PDE5A</name>
    <name evidence="11" type="ORF">HK097_010626</name>
</gene>
<dbReference type="GO" id="GO:0007165">
    <property type="term" value="P:signal transduction"/>
    <property type="evidence" value="ECO:0007669"/>
    <property type="project" value="InterPro"/>
</dbReference>
<feature type="non-terminal residue" evidence="11">
    <location>
        <position position="830"/>
    </location>
</feature>
<dbReference type="InterPro" id="IPR003018">
    <property type="entry name" value="GAF"/>
</dbReference>